<feature type="binding site" description="axial binding residue" evidence="4">
    <location>
        <position position="444"/>
    </location>
    <ligand>
        <name>heme</name>
        <dbReference type="ChEBI" id="CHEBI:30413"/>
    </ligand>
    <ligandPart>
        <name>Fe</name>
        <dbReference type="ChEBI" id="CHEBI:18248"/>
    </ligandPart>
</feature>
<dbReference type="FunFam" id="1.10.630.10:FF:000106">
    <property type="entry name" value="Cytochrome P450-DIT2"/>
    <property type="match status" value="1"/>
</dbReference>
<dbReference type="CDD" id="cd11070">
    <property type="entry name" value="CYP56-like"/>
    <property type="match status" value="1"/>
</dbReference>
<evidence type="ECO:0000313" key="7">
    <source>
        <dbReference type="Proteomes" id="UP000509704"/>
    </source>
</evidence>
<dbReference type="Gene3D" id="1.10.630.10">
    <property type="entry name" value="Cytochrome P450"/>
    <property type="match status" value="1"/>
</dbReference>
<keyword evidence="3 4" id="KW-0408">Iron</keyword>
<proteinExistence type="inferred from homology"/>
<dbReference type="InterPro" id="IPR050121">
    <property type="entry name" value="Cytochrome_P450_monoxygenase"/>
</dbReference>
<dbReference type="PRINTS" id="PR00463">
    <property type="entry name" value="EP450I"/>
</dbReference>
<dbReference type="EMBL" id="CP058607">
    <property type="protein sequence ID" value="QLG72750.1"/>
    <property type="molecule type" value="Genomic_DNA"/>
</dbReference>
<keyword evidence="2 4" id="KW-0479">Metal-binding</keyword>
<dbReference type="Proteomes" id="UP000509704">
    <property type="component" value="Chromosome 4"/>
</dbReference>
<evidence type="ECO:0000256" key="4">
    <source>
        <dbReference type="PIRSR" id="PIRSR602401-1"/>
    </source>
</evidence>
<accession>A0A7H9B2B3</accession>
<dbReference type="PROSITE" id="PS00086">
    <property type="entry name" value="CYTOCHROME_P450"/>
    <property type="match status" value="1"/>
</dbReference>
<dbReference type="AlphaFoldDB" id="A0A7H9B2B3"/>
<comment type="similarity">
    <text evidence="5">Belongs to the cytochrome P450 family.</text>
</comment>
<dbReference type="InterPro" id="IPR001128">
    <property type="entry name" value="Cyt_P450"/>
</dbReference>
<gene>
    <name evidence="6" type="ORF">HG535_0D04590</name>
</gene>
<dbReference type="Pfam" id="PF00067">
    <property type="entry name" value="p450"/>
    <property type="match status" value="1"/>
</dbReference>
<comment type="cofactor">
    <cofactor evidence="1 4">
        <name>heme</name>
        <dbReference type="ChEBI" id="CHEBI:30413"/>
    </cofactor>
</comment>
<keyword evidence="5" id="KW-0503">Monooxygenase</keyword>
<evidence type="ECO:0000256" key="2">
    <source>
        <dbReference type="ARBA" id="ARBA00022723"/>
    </source>
</evidence>
<dbReference type="PANTHER" id="PTHR24305:SF223">
    <property type="entry name" value="CYTOCHROME P450-DIT2"/>
    <property type="match status" value="1"/>
</dbReference>
<dbReference type="SUPFAM" id="SSF48264">
    <property type="entry name" value="Cytochrome P450"/>
    <property type="match status" value="1"/>
</dbReference>
<dbReference type="InterPro" id="IPR036396">
    <property type="entry name" value="Cyt_P450_sf"/>
</dbReference>
<organism evidence="6 7">
    <name type="scientific">Zygotorulaspora mrakii</name>
    <name type="common">Zygosaccharomyces mrakii</name>
    <dbReference type="NCBI Taxonomy" id="42260"/>
    <lineage>
        <taxon>Eukaryota</taxon>
        <taxon>Fungi</taxon>
        <taxon>Dikarya</taxon>
        <taxon>Ascomycota</taxon>
        <taxon>Saccharomycotina</taxon>
        <taxon>Saccharomycetes</taxon>
        <taxon>Saccharomycetales</taxon>
        <taxon>Saccharomycetaceae</taxon>
        <taxon>Zygotorulaspora</taxon>
    </lineage>
</organism>
<dbReference type="InterPro" id="IPR002401">
    <property type="entry name" value="Cyt_P450_E_grp-I"/>
</dbReference>
<dbReference type="GO" id="GO:0016705">
    <property type="term" value="F:oxidoreductase activity, acting on paired donors, with incorporation or reduction of molecular oxygen"/>
    <property type="evidence" value="ECO:0007669"/>
    <property type="project" value="InterPro"/>
</dbReference>
<evidence type="ECO:0008006" key="8">
    <source>
        <dbReference type="Google" id="ProtNLM"/>
    </source>
</evidence>
<reference evidence="6 7" key="1">
    <citation type="submission" date="2020-07" db="EMBL/GenBank/DDBJ databases">
        <title>The yeast mating-type switching endonuclease HO is a domesticated member of an unorthodox homing genetic element family.</title>
        <authorList>
            <person name="Coughlan A.Y."/>
            <person name="Lombardi L."/>
            <person name="Braun-Galleani S."/>
            <person name="Martos A.R."/>
            <person name="Galeote V."/>
            <person name="Bigey F."/>
            <person name="Dequin S."/>
            <person name="Byrne K.P."/>
            <person name="Wolfe K.H."/>
        </authorList>
    </citation>
    <scope>NUCLEOTIDE SEQUENCE [LARGE SCALE GENOMIC DNA]</scope>
    <source>
        <strain evidence="6 7">NRRL Y-6702</strain>
    </source>
</reference>
<keyword evidence="5" id="KW-0560">Oxidoreductase</keyword>
<sequence length="505" mass="58364">MVSPFLFESKMMQIILVVLLILFFYLAFRIVVPPLNFPRTIPTIPFYVIFLPSIFDIDQVDLFNLYLKEPLKKYGAAKIFFGSRWNIVVSKPEYLAQIFKDEETFAKSGNQKKIPYSVIAAYTGDNIISAHGEVWKTYRSIMANGLQQFDETPFYHNAKLFCDILQKKIGDKDEALIPISADIQRLCLDNISQVTLGFDFGGLREEYNPLLEHLVNIKKQIFHPFFLTFPFFDSFPIPARKKAFKEVEYFRQELVSHIQQQLIKNFKFEQTTFVSSDLVRAFNNQTINYKQLTDNLVILLVAGHENPQLLLTTSLYFLGKYKDTWQHKIRNEIENVSEPKTLGELPLLNSFLYEATRMLPPLNTIINRRTSRSCRLGSDIIIPQNTYVGYNNFGAAHEAKSWGTEADKFHPERWGDDMASISKKWKSAKSTHAMSAFHGGRRACLGEKLGMAEMRITIAEMLRNFEWSLSPHWKEKMTPAGPLSPFKLELKLKRLEFGLSKKETT</sequence>
<dbReference type="InterPro" id="IPR017972">
    <property type="entry name" value="Cyt_P450_CS"/>
</dbReference>
<dbReference type="PANTHER" id="PTHR24305">
    <property type="entry name" value="CYTOCHROME P450"/>
    <property type="match status" value="1"/>
</dbReference>
<evidence type="ECO:0000256" key="1">
    <source>
        <dbReference type="ARBA" id="ARBA00001971"/>
    </source>
</evidence>
<dbReference type="GO" id="GO:0020037">
    <property type="term" value="F:heme binding"/>
    <property type="evidence" value="ECO:0007669"/>
    <property type="project" value="InterPro"/>
</dbReference>
<name>A0A7H9B2B3_ZYGMR</name>
<dbReference type="RefSeq" id="XP_037144477.1">
    <property type="nucleotide sequence ID" value="XM_037288582.1"/>
</dbReference>
<evidence type="ECO:0000256" key="3">
    <source>
        <dbReference type="ARBA" id="ARBA00023004"/>
    </source>
</evidence>
<evidence type="ECO:0000313" key="6">
    <source>
        <dbReference type="EMBL" id="QLG72750.1"/>
    </source>
</evidence>
<dbReference type="GO" id="GO:0004497">
    <property type="term" value="F:monooxygenase activity"/>
    <property type="evidence" value="ECO:0007669"/>
    <property type="project" value="UniProtKB-KW"/>
</dbReference>
<evidence type="ECO:0000256" key="5">
    <source>
        <dbReference type="RuleBase" id="RU000461"/>
    </source>
</evidence>
<dbReference type="OrthoDB" id="1470350at2759"/>
<dbReference type="GO" id="GO:0005506">
    <property type="term" value="F:iron ion binding"/>
    <property type="evidence" value="ECO:0007669"/>
    <property type="project" value="InterPro"/>
</dbReference>
<keyword evidence="4 5" id="KW-0349">Heme</keyword>
<dbReference type="GeneID" id="59236473"/>
<dbReference type="KEGG" id="zmk:HG535_0D04590"/>
<keyword evidence="7" id="KW-1185">Reference proteome</keyword>
<protein>
    <recommendedName>
        <fullName evidence="8">Dit2p</fullName>
    </recommendedName>
</protein>